<dbReference type="InterPro" id="IPR038765">
    <property type="entry name" value="Papain-like_cys_pep_sf"/>
</dbReference>
<evidence type="ECO:0000256" key="2">
    <source>
        <dbReference type="SAM" id="MobiDB-lite"/>
    </source>
</evidence>
<dbReference type="InterPro" id="IPR018200">
    <property type="entry name" value="USP_CS"/>
</dbReference>
<comment type="similarity">
    <text evidence="1">Belongs to the peptidase C19 family.</text>
</comment>
<name>A0A0N4UXD4_ENTVE</name>
<feature type="compositionally biased region" description="Basic and acidic residues" evidence="2">
    <location>
        <begin position="139"/>
        <end position="149"/>
    </location>
</feature>
<dbReference type="InterPro" id="IPR050164">
    <property type="entry name" value="Peptidase_C19"/>
</dbReference>
<dbReference type="OrthoDB" id="2420415at2759"/>
<evidence type="ECO:0000313" key="6">
    <source>
        <dbReference type="WBParaSite" id="EVEC_0000219201-mRNA-1"/>
    </source>
</evidence>
<evidence type="ECO:0000256" key="1">
    <source>
        <dbReference type="ARBA" id="ARBA00009085"/>
    </source>
</evidence>
<dbReference type="PROSITE" id="PS00972">
    <property type="entry name" value="USP_1"/>
    <property type="match status" value="1"/>
</dbReference>
<feature type="region of interest" description="Disordered" evidence="2">
    <location>
        <begin position="1"/>
        <end position="22"/>
    </location>
</feature>
<dbReference type="GO" id="GO:0005829">
    <property type="term" value="C:cytosol"/>
    <property type="evidence" value="ECO:0007669"/>
    <property type="project" value="TreeGrafter"/>
</dbReference>
<proteinExistence type="inferred from homology"/>
<feature type="domain" description="USP" evidence="3">
    <location>
        <begin position="195"/>
        <end position="766"/>
    </location>
</feature>
<protein>
    <submittedName>
        <fullName evidence="6">USP domain-containing protein</fullName>
    </submittedName>
</protein>
<dbReference type="WBParaSite" id="EVEC_0000219201-mRNA-1">
    <property type="protein sequence ID" value="EVEC_0000219201-mRNA-1"/>
    <property type="gene ID" value="EVEC_0000219201"/>
</dbReference>
<organism evidence="6">
    <name type="scientific">Enterobius vermicularis</name>
    <name type="common">Human pinworm</name>
    <dbReference type="NCBI Taxonomy" id="51028"/>
    <lineage>
        <taxon>Eukaryota</taxon>
        <taxon>Metazoa</taxon>
        <taxon>Ecdysozoa</taxon>
        <taxon>Nematoda</taxon>
        <taxon>Chromadorea</taxon>
        <taxon>Rhabditida</taxon>
        <taxon>Spirurina</taxon>
        <taxon>Oxyuridomorpha</taxon>
        <taxon>Oxyuroidea</taxon>
        <taxon>Oxyuridae</taxon>
        <taxon>Enterobius</taxon>
    </lineage>
</organism>
<dbReference type="InterPro" id="IPR028889">
    <property type="entry name" value="USP"/>
</dbReference>
<accession>A0A0N4UXD4</accession>
<dbReference type="InterPro" id="IPR001394">
    <property type="entry name" value="Peptidase_C19_UCH"/>
</dbReference>
<keyword evidence="5" id="KW-1185">Reference proteome</keyword>
<dbReference type="PANTHER" id="PTHR24006">
    <property type="entry name" value="UBIQUITIN CARBOXYL-TERMINAL HYDROLASE"/>
    <property type="match status" value="1"/>
</dbReference>
<dbReference type="PROSITE" id="PS00973">
    <property type="entry name" value="USP_2"/>
    <property type="match status" value="1"/>
</dbReference>
<dbReference type="InterPro" id="IPR003903">
    <property type="entry name" value="UIM_dom"/>
</dbReference>
<sequence length="1240" mass="139603">MTLIPFPPDAKGRGAAAEEEDLRDPYQISHVTGYSTEEDDLYNKASGFLGGEFDERILRDVVRSALVSRTVANPANILNEVLGAYFDRIDTLKDRQAKQVRFEEHPESPSSTKHSPVSPASRQVKTADRASDVIDISSEEDKKQWEISDNREEQDMAKAIEASLKENQNIPGFSPVAQKDPENPYERLRLEGVPVGLKNIGNSCWFNVIIQTLFNIPAFRKMLLEFEYPRAGLATVPCGDRLSSLAQINVTKPIGFIIALRDLFAFLLASKRNYIDPTETINVVNDLATTLLKAVPCVGIQQDCMEMLLRFTEWLEKGFEEPCVEGNNSFTTKLVRSSSPDATFQDKGVALVTLGPSDKATVEDMDQTVKEGFLMNDAKASGKLHGSEKPVALESSTCPESDDSRSLTTVVKSESDINFNNQINPFTAMFHGSHVELRNSRVDSSAGLKNKFQLINLDVSFGNLHDSFEAYHLSSFPTHELWYETAPPVIVFSLVRFSYKNGKTEKIHSRFHFPRSFYLDRYLIKNREYVLENRTKQANLKKKRLAISKELDRMLKFPVGNSYESQPNIIGAVIKLMDVESRHPCAEIEDAEPMEIGEEPTLSSNTCSSDTIAVAPKNSDAQNLPASGAGDDNTHLSERSGYNGQELMSVTKFLRNLASDVQSKLSALQSEVSSLNMQIETIFDVNSMKEECYRLHSVIIHEGEANVGHYWAYIADYSSLGEDSMASRWRKYNDKSVEPATYEQMEEDAYGSKRTCSAYCIVYTRCKSETALFGSEVSDPFLSVGSTDQLVQLLPSELGHKVSEDNDKLNEELRVWDTQQNVEVAGACSCPQICDFADIANDQEMKLMLDENWRKRSNCESIAHYYRFAYNIYGTVMVKKAVEHLGQGFPDGNASGREEITTKLFEEVFPKCVKGMQDVDNEEFDVDCRVLLTEWTHLNGIPLSELAIKIFMLRMLSVDSPQDLTGTYFSRFSSICLETIKTFATKFQGFKEAEHELLRVYTLYELYCYAIGVLAEAARQIWEHRGTRELNRDVQQAKLVCFSGWLLEKYRFYCHAAGGSCANPEVDLVLIAVMIISSVHVSQDLVEYLSDTTNDQVLDANKAFLAKEYRMLLHRIRKYDCDSNLSVRLMTVQYVMSLWEYLQRRLNSSKVTAILEMLHEAESCDIRYDDLPVSSSTSSYDILEDRRSIAEFVSQGALGEPNNMQLLLKTAAAGAKINSLQNLPEEQKNSSGLAMSTGYF</sequence>
<dbReference type="PROSITE" id="PS50330">
    <property type="entry name" value="UIM"/>
    <property type="match status" value="1"/>
</dbReference>
<reference evidence="4 5" key="2">
    <citation type="submission" date="2018-10" db="EMBL/GenBank/DDBJ databases">
        <authorList>
            <consortium name="Pathogen Informatics"/>
        </authorList>
    </citation>
    <scope>NUCLEOTIDE SEQUENCE [LARGE SCALE GENOMIC DNA]</scope>
</reference>
<feature type="region of interest" description="Disordered" evidence="2">
    <location>
        <begin position="97"/>
        <end position="149"/>
    </location>
</feature>
<evidence type="ECO:0000259" key="3">
    <source>
        <dbReference type="PROSITE" id="PS50235"/>
    </source>
</evidence>
<dbReference type="SUPFAM" id="SSF54001">
    <property type="entry name" value="Cysteine proteinases"/>
    <property type="match status" value="1"/>
</dbReference>
<evidence type="ECO:0000313" key="5">
    <source>
        <dbReference type="Proteomes" id="UP000274131"/>
    </source>
</evidence>
<dbReference type="PROSITE" id="PS50235">
    <property type="entry name" value="USP_3"/>
    <property type="match status" value="1"/>
</dbReference>
<feature type="compositionally biased region" description="Basic and acidic residues" evidence="2">
    <location>
        <begin position="97"/>
        <end position="107"/>
    </location>
</feature>
<dbReference type="AlphaFoldDB" id="A0A0N4UXD4"/>
<dbReference type="EMBL" id="UXUI01007284">
    <property type="protein sequence ID" value="VDD86757.1"/>
    <property type="molecule type" value="Genomic_DNA"/>
</dbReference>
<dbReference type="Proteomes" id="UP000274131">
    <property type="component" value="Unassembled WGS sequence"/>
</dbReference>
<dbReference type="Pfam" id="PF00443">
    <property type="entry name" value="UCH"/>
    <property type="match status" value="1"/>
</dbReference>
<dbReference type="GO" id="GO:0016579">
    <property type="term" value="P:protein deubiquitination"/>
    <property type="evidence" value="ECO:0007669"/>
    <property type="project" value="InterPro"/>
</dbReference>
<dbReference type="PANTHER" id="PTHR24006:SF944">
    <property type="entry name" value="UBIQUITIN CARBOXYL-TERMINAL HYDROLASE"/>
    <property type="match status" value="1"/>
</dbReference>
<feature type="region of interest" description="Disordered" evidence="2">
    <location>
        <begin position="617"/>
        <end position="640"/>
    </location>
</feature>
<dbReference type="STRING" id="51028.A0A0N4UXD4"/>
<reference evidence="6" key="1">
    <citation type="submission" date="2017-02" db="UniProtKB">
        <authorList>
            <consortium name="WormBaseParasite"/>
        </authorList>
    </citation>
    <scope>IDENTIFICATION</scope>
</reference>
<dbReference type="Gene3D" id="3.90.70.10">
    <property type="entry name" value="Cysteine proteinases"/>
    <property type="match status" value="1"/>
</dbReference>
<evidence type="ECO:0000313" key="4">
    <source>
        <dbReference type="EMBL" id="VDD86757.1"/>
    </source>
</evidence>
<dbReference type="GO" id="GO:0005634">
    <property type="term" value="C:nucleus"/>
    <property type="evidence" value="ECO:0007669"/>
    <property type="project" value="TreeGrafter"/>
</dbReference>
<gene>
    <name evidence="4" type="ORF">EVEC_LOCUS1900</name>
</gene>
<dbReference type="GO" id="GO:0004843">
    <property type="term" value="F:cysteine-type deubiquitinase activity"/>
    <property type="evidence" value="ECO:0007669"/>
    <property type="project" value="InterPro"/>
</dbReference>
<feature type="compositionally biased region" description="Polar residues" evidence="2">
    <location>
        <begin position="108"/>
        <end position="124"/>
    </location>
</feature>
<dbReference type="CDD" id="cd02257">
    <property type="entry name" value="Peptidase_C19"/>
    <property type="match status" value="1"/>
</dbReference>